<proteinExistence type="predicted"/>
<sequence length="73" mass="7986">MLGADIGMVQELGLLLSQCQDLFHPGRVGNVADHLLIGASANLLLDLHPDNFQIKAQLLEHIDGYPLPKFDQP</sequence>
<name>A0A645GR87_9ZZZZ</name>
<reference evidence="1" key="1">
    <citation type="submission" date="2019-08" db="EMBL/GenBank/DDBJ databases">
        <authorList>
            <person name="Kucharzyk K."/>
            <person name="Murdoch R.W."/>
            <person name="Higgins S."/>
            <person name="Loffler F."/>
        </authorList>
    </citation>
    <scope>NUCLEOTIDE SEQUENCE</scope>
</reference>
<dbReference type="EMBL" id="VSSQ01079076">
    <property type="protein sequence ID" value="MPN28696.1"/>
    <property type="molecule type" value="Genomic_DNA"/>
</dbReference>
<gene>
    <name evidence="1" type="ORF">SDC9_176141</name>
</gene>
<organism evidence="1">
    <name type="scientific">bioreactor metagenome</name>
    <dbReference type="NCBI Taxonomy" id="1076179"/>
    <lineage>
        <taxon>unclassified sequences</taxon>
        <taxon>metagenomes</taxon>
        <taxon>ecological metagenomes</taxon>
    </lineage>
</organism>
<evidence type="ECO:0000313" key="1">
    <source>
        <dbReference type="EMBL" id="MPN28696.1"/>
    </source>
</evidence>
<accession>A0A645GR87</accession>
<dbReference type="AlphaFoldDB" id="A0A645GR87"/>
<comment type="caution">
    <text evidence="1">The sequence shown here is derived from an EMBL/GenBank/DDBJ whole genome shotgun (WGS) entry which is preliminary data.</text>
</comment>
<protein>
    <submittedName>
        <fullName evidence="1">Uncharacterized protein</fullName>
    </submittedName>
</protein>